<dbReference type="PANTHER" id="PTHR24189:SF50">
    <property type="entry name" value="ANKYRIN REPEAT AND SOCS BOX PROTEIN 2"/>
    <property type="match status" value="1"/>
</dbReference>
<protein>
    <submittedName>
        <fullName evidence="7">Ankyrin repeat, PH and SEC7 domain containing protein secG</fullName>
    </submittedName>
</protein>
<name>A0A9P5EQ97_COLSI</name>
<accession>A0A9P5EQ97</accession>
<organism evidence="7 8">
    <name type="scientific">Colletotrichum siamense</name>
    <name type="common">Anthracnose fungus</name>
    <dbReference type="NCBI Taxonomy" id="690259"/>
    <lineage>
        <taxon>Eukaryota</taxon>
        <taxon>Fungi</taxon>
        <taxon>Dikarya</taxon>
        <taxon>Ascomycota</taxon>
        <taxon>Pezizomycotina</taxon>
        <taxon>Sordariomycetes</taxon>
        <taxon>Hypocreomycetidae</taxon>
        <taxon>Glomerellales</taxon>
        <taxon>Glomerellaceae</taxon>
        <taxon>Colletotrichum</taxon>
        <taxon>Colletotrichum gloeosporioides species complex</taxon>
    </lineage>
</organism>
<dbReference type="InterPro" id="IPR036770">
    <property type="entry name" value="Ankyrin_rpt-contain_sf"/>
</dbReference>
<feature type="repeat" description="ANK" evidence="3">
    <location>
        <begin position="1345"/>
        <end position="1377"/>
    </location>
</feature>
<dbReference type="EMBL" id="QPMT01000024">
    <property type="protein sequence ID" value="KAF4857780.1"/>
    <property type="molecule type" value="Genomic_DNA"/>
</dbReference>
<dbReference type="SUPFAM" id="SSF48403">
    <property type="entry name" value="Ankyrin repeat"/>
    <property type="match status" value="1"/>
</dbReference>
<feature type="repeat" description="ANK" evidence="3">
    <location>
        <begin position="1138"/>
        <end position="1179"/>
    </location>
</feature>
<feature type="repeat" description="ANK" evidence="3">
    <location>
        <begin position="1245"/>
        <end position="1278"/>
    </location>
</feature>
<keyword evidence="8" id="KW-1185">Reference proteome</keyword>
<feature type="transmembrane region" description="Helical" evidence="5">
    <location>
        <begin position="266"/>
        <end position="289"/>
    </location>
</feature>
<dbReference type="PROSITE" id="PS50297">
    <property type="entry name" value="ANK_REP_REGION"/>
    <property type="match status" value="9"/>
</dbReference>
<evidence type="ECO:0000313" key="8">
    <source>
        <dbReference type="Proteomes" id="UP000711996"/>
    </source>
</evidence>
<keyword evidence="6" id="KW-0732">Signal</keyword>
<evidence type="ECO:0000256" key="5">
    <source>
        <dbReference type="SAM" id="Phobius"/>
    </source>
</evidence>
<feature type="compositionally biased region" description="Basic and acidic residues" evidence="4">
    <location>
        <begin position="345"/>
        <end position="362"/>
    </location>
</feature>
<gene>
    <name evidence="7" type="primary">secG-1</name>
    <name evidence="7" type="ORF">CGCSCA2_v007796</name>
</gene>
<keyword evidence="2 3" id="KW-0040">ANK repeat</keyword>
<feature type="region of interest" description="Disordered" evidence="4">
    <location>
        <begin position="341"/>
        <end position="375"/>
    </location>
</feature>
<proteinExistence type="predicted"/>
<feature type="compositionally biased region" description="Acidic residues" evidence="4">
    <location>
        <begin position="543"/>
        <end position="560"/>
    </location>
</feature>
<evidence type="ECO:0000256" key="2">
    <source>
        <dbReference type="ARBA" id="ARBA00023043"/>
    </source>
</evidence>
<evidence type="ECO:0000256" key="4">
    <source>
        <dbReference type="SAM" id="MobiDB-lite"/>
    </source>
</evidence>
<comment type="caution">
    <text evidence="7">The sequence shown here is derived from an EMBL/GenBank/DDBJ whole genome shotgun (WGS) entry which is preliminary data.</text>
</comment>
<feature type="transmembrane region" description="Helical" evidence="5">
    <location>
        <begin position="61"/>
        <end position="82"/>
    </location>
</feature>
<feature type="repeat" description="ANK" evidence="3">
    <location>
        <begin position="1105"/>
        <end position="1137"/>
    </location>
</feature>
<feature type="transmembrane region" description="Helical" evidence="5">
    <location>
        <begin position="227"/>
        <end position="246"/>
    </location>
</feature>
<evidence type="ECO:0000256" key="1">
    <source>
        <dbReference type="ARBA" id="ARBA00022737"/>
    </source>
</evidence>
<evidence type="ECO:0000313" key="7">
    <source>
        <dbReference type="EMBL" id="KAF4857780.1"/>
    </source>
</evidence>
<evidence type="ECO:0000256" key="3">
    <source>
        <dbReference type="PROSITE-ProRule" id="PRU00023"/>
    </source>
</evidence>
<dbReference type="Proteomes" id="UP000711996">
    <property type="component" value="Unassembled WGS sequence"/>
</dbReference>
<keyword evidence="1" id="KW-0677">Repeat</keyword>
<keyword evidence="5" id="KW-1133">Transmembrane helix</keyword>
<feature type="repeat" description="ANK" evidence="3">
    <location>
        <begin position="1279"/>
        <end position="1311"/>
    </location>
</feature>
<dbReference type="Gene3D" id="1.25.40.20">
    <property type="entry name" value="Ankyrin repeat-containing domain"/>
    <property type="match status" value="5"/>
</dbReference>
<dbReference type="PANTHER" id="PTHR24189">
    <property type="entry name" value="MYOTROPHIN"/>
    <property type="match status" value="1"/>
</dbReference>
<feature type="repeat" description="ANK" evidence="3">
    <location>
        <begin position="1458"/>
        <end position="1490"/>
    </location>
</feature>
<feature type="chain" id="PRO_5040419828" evidence="6">
    <location>
        <begin position="22"/>
        <end position="1552"/>
    </location>
</feature>
<feature type="transmembrane region" description="Helical" evidence="5">
    <location>
        <begin position="411"/>
        <end position="431"/>
    </location>
</feature>
<keyword evidence="5" id="KW-0472">Membrane</keyword>
<dbReference type="GO" id="GO:0005634">
    <property type="term" value="C:nucleus"/>
    <property type="evidence" value="ECO:0007669"/>
    <property type="project" value="TreeGrafter"/>
</dbReference>
<dbReference type="InterPro" id="IPR050745">
    <property type="entry name" value="Multifunctional_regulatory"/>
</dbReference>
<dbReference type="PROSITE" id="PS50088">
    <property type="entry name" value="ANK_REPEAT"/>
    <property type="match status" value="11"/>
</dbReference>
<sequence length="1552" mass="172045">MSASRKLLLFFILLFARAVLADGGDDFANNLFSDLGPLLALFGERVTMQFMSGSMGWADNIILAMAPLGIITAIVGAIRVGGPSWLKAVIGRARENLAIAEAELMSSTSQEVCELWNGQEVVRCMGSPSVTEFICLLPKNGNTGEGPPEIEVFDPLKNADEYLEPIDLNIKDDFTRLRLSCNGTAEKDSEDSSMEGSRPKIIVKRNLSPDAPNISLNTHRQTSRGELRIVAAFGTILQLSVLIYSGFATYHPTLRFQKDDNPVASYAYPCTTVGTAILVVGMMLCAHVVESSTAEQRFQSRPGKNLRVRMVWLQQTKTVSDQVFESFAVYATDDQEFITTSRRSQSHEVEQFQSTKDDEDSKPLGAKSQSNHPSISAKGASITLQVKTVLGTMTCLTGFILQFVGLRGLHWSASIAQLGAVFLMVCLKAWVRRGLATPPNAISLTPGYELDWFAKTLGKVDQAPWNVERGRGASRFWDPGNLARKFDRKTRTSTLTQNGADDVPESFRKDFGSQWRIASNGSGHLGLWIRGDPPYDAQHDVHEDEQEDEQANGQDDEQEQEQSQNFPEAPTPLSWNSSAQVSSNSLFLVDAAVSDAQKVLDIRKDLGHLAKWRGPASSEAVSLARAIEITMNTLVGSSPLNSSANLPPATSHFSETFYWSLDACYDTLDDHPINFQIQRQPDGKWKAYANEYEAALSLWLSSVENEKGKAVRTSEIKTEHSTNKDDDARLRMEESKGELGLRLLGLHTTALRRDLRWWVPKDILRIFEVQDQEQPQRPRERQKNNRGDVLDIEPHRIIGYSQQKLFQQDRRIGTEKSHYLIRFSRENLPEETTDDDEDESAEDVETNTILATESYSSMPLLFAQHIFSAFMYALAGTDQKKELFKDVADVQPNTSGDSTWKSFTLRNATLSAMVLEIESCGLGNPADIYLSVIPPLSKKNKLPQADDTIIAMARERAEQHEQLQHWEEATKIYLWLFRTANTFKERGMLTKATAVLMEYLRQISSIIDLREAEFSHTLQLLKDVKKSVEEELNRSADHRILLGLMGLYAAQGREWECAAICKQGAQASAEENSKQLKEFNFTDLHRQILNNQHTGRAQLKARDIHHWTPLHYAARIRFENLVEELLDAGADVNSTDLNGYTPLHYACQFSMEMDKEADHREKAINKLIREGAKVNLQGRDGMAPLHCASIEGNVGIVSMLTEAGANIDLPDSSGKTPLLWAVRKGALSCAQNLWEFSNKRLRDNEGRTALHLAALSGMADVVEWLITQGGADKEARDRTKNRPLHLAAINGHEKIVGFLINKGAEKDVKDSSGSTPLHCAARNGHTHVLALLLKHGLGINDKNEGDSTALYHAAEGGHEEAVAFLIQQGADKDTQLTWNFSPGTTPLHKAAEGGYEKVVVLLIQHDAKPDVKDGNGATPLHKAIQGGHENIVKLLIGVEVDIEAHCTPDTYGAFGGLGTLTPLHLAAGYGHANIVRILMDAGAKTDVLDKDEPSRLALAVRGGHAEIAKQLLETGSDVHEPRNARIYKYPWSKDYNTTLLHMAVEDGDVEMA</sequence>
<feature type="repeat" description="ANK" evidence="3">
    <location>
        <begin position="1382"/>
        <end position="1414"/>
    </location>
</feature>
<feature type="repeat" description="ANK" evidence="3">
    <location>
        <begin position="1312"/>
        <end position="1344"/>
    </location>
</feature>
<reference evidence="7" key="1">
    <citation type="submission" date="2019-06" db="EMBL/GenBank/DDBJ databases">
        <authorList>
            <person name="Gan P."/>
            <person name="Shirasu K."/>
        </authorList>
    </citation>
    <scope>NUCLEOTIDE SEQUENCE [LARGE SCALE GENOMIC DNA]</scope>
    <source>
        <strain evidence="7">CAD2</strain>
    </source>
</reference>
<feature type="repeat" description="ANK" evidence="3">
    <location>
        <begin position="1180"/>
        <end position="1212"/>
    </location>
</feature>
<dbReference type="Pfam" id="PF12796">
    <property type="entry name" value="Ank_2"/>
    <property type="match status" value="5"/>
</dbReference>
<feature type="signal peptide" evidence="6">
    <location>
        <begin position="1"/>
        <end position="21"/>
    </location>
</feature>
<feature type="region of interest" description="Disordered" evidence="4">
    <location>
        <begin position="488"/>
        <end position="507"/>
    </location>
</feature>
<evidence type="ECO:0000256" key="6">
    <source>
        <dbReference type="SAM" id="SignalP"/>
    </source>
</evidence>
<feature type="repeat" description="ANK" evidence="3">
    <location>
        <begin position="1415"/>
        <end position="1447"/>
    </location>
</feature>
<dbReference type="PRINTS" id="PR01415">
    <property type="entry name" value="ANKYRIN"/>
</dbReference>
<keyword evidence="5" id="KW-0812">Transmembrane</keyword>
<dbReference type="Pfam" id="PF00023">
    <property type="entry name" value="Ank"/>
    <property type="match status" value="1"/>
</dbReference>
<feature type="region of interest" description="Disordered" evidence="4">
    <location>
        <begin position="528"/>
        <end position="577"/>
    </location>
</feature>
<dbReference type="SMART" id="SM00248">
    <property type="entry name" value="ANK"/>
    <property type="match status" value="12"/>
</dbReference>
<dbReference type="InterPro" id="IPR002110">
    <property type="entry name" value="Ankyrin_rpt"/>
</dbReference>
<dbReference type="GO" id="GO:0005737">
    <property type="term" value="C:cytoplasm"/>
    <property type="evidence" value="ECO:0007669"/>
    <property type="project" value="TreeGrafter"/>
</dbReference>
<feature type="repeat" description="ANK" evidence="3">
    <location>
        <begin position="1491"/>
        <end position="1523"/>
    </location>
</feature>
<dbReference type="OrthoDB" id="194358at2759"/>